<organism evidence="3 4">
    <name type="scientific">Oceanibaculum indicum</name>
    <dbReference type="NCBI Taxonomy" id="526216"/>
    <lineage>
        <taxon>Bacteria</taxon>
        <taxon>Pseudomonadati</taxon>
        <taxon>Pseudomonadota</taxon>
        <taxon>Alphaproteobacteria</taxon>
        <taxon>Rhodospirillales</taxon>
        <taxon>Oceanibaculaceae</taxon>
        <taxon>Oceanibaculum</taxon>
    </lineage>
</organism>
<protein>
    <submittedName>
        <fullName evidence="3">Spx/MgsR family transcriptional regulator</fullName>
    </submittedName>
</protein>
<dbReference type="InterPro" id="IPR036249">
    <property type="entry name" value="Thioredoxin-like_sf"/>
</dbReference>
<reference evidence="3 4" key="1">
    <citation type="submission" date="2018-10" db="EMBL/GenBank/DDBJ databases">
        <title>Comparative analysis of microorganisms from saline springs in Andes Mountain Range, Colombia.</title>
        <authorList>
            <person name="Rubin E."/>
        </authorList>
    </citation>
    <scope>NUCLEOTIDE SEQUENCE [LARGE SCALE GENOMIC DNA]</scope>
    <source>
        <strain evidence="3 4">USBA 36</strain>
    </source>
</reference>
<name>A0A420WR85_9PROT</name>
<dbReference type="OrthoDB" id="9803749at2"/>
<dbReference type="PANTHER" id="PTHR30041">
    <property type="entry name" value="ARSENATE REDUCTASE"/>
    <property type="match status" value="1"/>
</dbReference>
<dbReference type="RefSeq" id="WP_121218531.1">
    <property type="nucleotide sequence ID" value="NZ_RBIG01000001.1"/>
</dbReference>
<dbReference type="PROSITE" id="PS51353">
    <property type="entry name" value="ARSC"/>
    <property type="match status" value="1"/>
</dbReference>
<accession>A0A420WR85</accession>
<evidence type="ECO:0000313" key="3">
    <source>
        <dbReference type="EMBL" id="RKQ73571.1"/>
    </source>
</evidence>
<comment type="similarity">
    <text evidence="1 2">Belongs to the ArsC family.</text>
</comment>
<evidence type="ECO:0000256" key="1">
    <source>
        <dbReference type="ARBA" id="ARBA00007198"/>
    </source>
</evidence>
<dbReference type="CDD" id="cd03035">
    <property type="entry name" value="ArsC_Yffb"/>
    <property type="match status" value="1"/>
</dbReference>
<dbReference type="InterPro" id="IPR006504">
    <property type="entry name" value="Tscrpt_reg_Spx/MgsR"/>
</dbReference>
<dbReference type="Pfam" id="PF03960">
    <property type="entry name" value="ArsC"/>
    <property type="match status" value="1"/>
</dbReference>
<dbReference type="Proteomes" id="UP000277424">
    <property type="component" value="Unassembled WGS sequence"/>
</dbReference>
<sequence>MITLYGIPNCGTVKKARTWLEEKGVEYQFHDFKKQGLDAKTAEAWVKELGTDKLVNRKGTTWRKLDDATQALLQGQNPVPSMLENLSVIKRPVIDLGDRRLVGFGPDEVATLEGRL</sequence>
<dbReference type="EMBL" id="RBIG01000001">
    <property type="protein sequence ID" value="RKQ73571.1"/>
    <property type="molecule type" value="Genomic_DNA"/>
</dbReference>
<dbReference type="Gene3D" id="3.40.30.10">
    <property type="entry name" value="Glutaredoxin"/>
    <property type="match status" value="1"/>
</dbReference>
<dbReference type="NCBIfam" id="TIGR01617">
    <property type="entry name" value="arsC_related"/>
    <property type="match status" value="1"/>
</dbReference>
<dbReference type="InterPro" id="IPR006660">
    <property type="entry name" value="Arsenate_reductase-like"/>
</dbReference>
<proteinExistence type="inferred from homology"/>
<evidence type="ECO:0000313" key="4">
    <source>
        <dbReference type="Proteomes" id="UP000277424"/>
    </source>
</evidence>
<dbReference type="SUPFAM" id="SSF52833">
    <property type="entry name" value="Thioredoxin-like"/>
    <property type="match status" value="1"/>
</dbReference>
<gene>
    <name evidence="3" type="ORF">BCL74_1360</name>
</gene>
<evidence type="ECO:0000256" key="2">
    <source>
        <dbReference type="PROSITE-ProRule" id="PRU01282"/>
    </source>
</evidence>
<comment type="caution">
    <text evidence="3">The sequence shown here is derived from an EMBL/GenBank/DDBJ whole genome shotgun (WGS) entry which is preliminary data.</text>
</comment>
<dbReference type="PANTHER" id="PTHR30041:SF8">
    <property type="entry name" value="PROTEIN YFFB"/>
    <property type="match status" value="1"/>
</dbReference>
<dbReference type="AlphaFoldDB" id="A0A420WR85"/>